<gene>
    <name evidence="1" type="ORF">HDA43_001693</name>
</gene>
<name>A0A852UWU0_9ACTN</name>
<evidence type="ECO:0008006" key="3">
    <source>
        <dbReference type="Google" id="ProtNLM"/>
    </source>
</evidence>
<dbReference type="EMBL" id="JACCCO010000001">
    <property type="protein sequence ID" value="NYF39534.1"/>
    <property type="molecule type" value="Genomic_DNA"/>
</dbReference>
<organism evidence="1 2">
    <name type="scientific">Streptosporangium sandarakinum</name>
    <dbReference type="NCBI Taxonomy" id="1260955"/>
    <lineage>
        <taxon>Bacteria</taxon>
        <taxon>Bacillati</taxon>
        <taxon>Actinomycetota</taxon>
        <taxon>Actinomycetes</taxon>
        <taxon>Streptosporangiales</taxon>
        <taxon>Streptosporangiaceae</taxon>
        <taxon>Streptosporangium</taxon>
    </lineage>
</organism>
<sequence length="189" mass="21571">MNSESRAYVDESMRVGAGLYVLASVIVPSRRADMYRTALRALLLSKQPRLHWRDEKPKRRHEIVHALTEPPLEVIAVVGTDMPSSKQKRARRKCIDRLYWRLSQRGLYHVAMERRGPANDREDLDMVNALRAQNVLPDEMRVEWCDPLSEELLWLPDILAGVIASAIAGEADLMAALRAELVIDRLCCD</sequence>
<evidence type="ECO:0000313" key="2">
    <source>
        <dbReference type="Proteomes" id="UP000576393"/>
    </source>
</evidence>
<dbReference type="RefSeq" id="WP_179819173.1">
    <property type="nucleotide sequence ID" value="NZ_JACCCO010000001.1"/>
</dbReference>
<reference evidence="1 2" key="1">
    <citation type="submission" date="2020-07" db="EMBL/GenBank/DDBJ databases">
        <title>Sequencing the genomes of 1000 actinobacteria strains.</title>
        <authorList>
            <person name="Klenk H.-P."/>
        </authorList>
    </citation>
    <scope>NUCLEOTIDE SEQUENCE [LARGE SCALE GENOMIC DNA]</scope>
    <source>
        <strain evidence="1 2">DSM 45763</strain>
    </source>
</reference>
<accession>A0A852UWU0</accession>
<protein>
    <recommendedName>
        <fullName evidence="3">DUF3800 domain-containing protein</fullName>
    </recommendedName>
</protein>
<comment type="caution">
    <text evidence="1">The sequence shown here is derived from an EMBL/GenBank/DDBJ whole genome shotgun (WGS) entry which is preliminary data.</text>
</comment>
<evidence type="ECO:0000313" key="1">
    <source>
        <dbReference type="EMBL" id="NYF39534.1"/>
    </source>
</evidence>
<dbReference type="Proteomes" id="UP000576393">
    <property type="component" value="Unassembled WGS sequence"/>
</dbReference>
<keyword evidence="2" id="KW-1185">Reference proteome</keyword>
<proteinExistence type="predicted"/>
<dbReference type="AlphaFoldDB" id="A0A852UWU0"/>